<evidence type="ECO:0000256" key="4">
    <source>
        <dbReference type="ARBA" id="ARBA00023186"/>
    </source>
</evidence>
<protein>
    <recommendedName>
        <fullName evidence="5">Flagellar protein FliT</fullName>
    </recommendedName>
</protein>
<dbReference type="InterPro" id="IPR008622">
    <property type="entry name" value="FliT"/>
</dbReference>
<dbReference type="GO" id="GO:0044781">
    <property type="term" value="P:bacterial-type flagellum organization"/>
    <property type="evidence" value="ECO:0007669"/>
    <property type="project" value="UniProtKB-KW"/>
</dbReference>
<comment type="subcellular location">
    <subcellularLocation>
        <location evidence="1">Cytoplasm</location>
        <location evidence="1">Cytosol</location>
    </subcellularLocation>
</comment>
<evidence type="ECO:0000256" key="3">
    <source>
        <dbReference type="ARBA" id="ARBA00022795"/>
    </source>
</evidence>
<dbReference type="Proteomes" id="UP000463700">
    <property type="component" value="Unassembled WGS sequence"/>
</dbReference>
<evidence type="ECO:0000256" key="5">
    <source>
        <dbReference type="ARBA" id="ARBA00093797"/>
    </source>
</evidence>
<accession>A0A6N6WH16</accession>
<dbReference type="EMBL" id="VOSW01000018">
    <property type="protein sequence ID" value="KAE8759816.1"/>
    <property type="molecule type" value="Genomic_DNA"/>
</dbReference>
<keyword evidence="6" id="KW-0969">Cilium</keyword>
<comment type="caution">
    <text evidence="6">The sequence shown here is derived from an EMBL/GenBank/DDBJ whole genome shotgun (WGS) entry which is preliminary data.</text>
</comment>
<keyword evidence="6" id="KW-0966">Cell projection</keyword>
<organism evidence="6 7">
    <name type="scientific">Paraburkholderia madseniana</name>
    <dbReference type="NCBI Taxonomy" id="2599607"/>
    <lineage>
        <taxon>Bacteria</taxon>
        <taxon>Pseudomonadati</taxon>
        <taxon>Pseudomonadota</taxon>
        <taxon>Betaproteobacteria</taxon>
        <taxon>Burkholderiales</taxon>
        <taxon>Burkholderiaceae</taxon>
        <taxon>Paraburkholderia</taxon>
    </lineage>
</organism>
<dbReference type="AlphaFoldDB" id="A0A6N6WH16"/>
<keyword evidence="3" id="KW-1005">Bacterial flagellum biogenesis</keyword>
<dbReference type="Pfam" id="PF05400">
    <property type="entry name" value="FliT"/>
    <property type="match status" value="1"/>
</dbReference>
<dbReference type="RefSeq" id="WP_154559881.1">
    <property type="nucleotide sequence ID" value="NZ_VOSW01000018.1"/>
</dbReference>
<reference evidence="6 7" key="1">
    <citation type="journal article" date="2020" name="Int. J. Syst. Evol. Microbiol.">
        <title>Paraburkholderia madseniana sp. nov., a phenolic acid-degrading bacterium isolated from acidic forest soil.</title>
        <authorList>
            <person name="Wilhelm R.C."/>
            <person name="Murphy S.J.L."/>
            <person name="Feriancek N.M."/>
            <person name="Karasz D.C."/>
            <person name="DeRito C.M."/>
            <person name="Newman J.D."/>
            <person name="Buckley D.H."/>
        </authorList>
    </citation>
    <scope>NUCLEOTIDE SEQUENCE [LARGE SCALE GENOMIC DNA]</scope>
    <source>
        <strain evidence="6 7">RP11</strain>
    </source>
</reference>
<gene>
    <name evidence="6" type="ORF">FSO04_11960</name>
</gene>
<evidence type="ECO:0000256" key="1">
    <source>
        <dbReference type="ARBA" id="ARBA00004514"/>
    </source>
</evidence>
<evidence type="ECO:0000256" key="2">
    <source>
        <dbReference type="ARBA" id="ARBA00022490"/>
    </source>
</evidence>
<evidence type="ECO:0000313" key="7">
    <source>
        <dbReference type="Proteomes" id="UP000463700"/>
    </source>
</evidence>
<sequence length="104" mass="11697">MDPIEMNQSELVERLLSMTREIEHAASLADWPEAARLTEARSPLLMSLSADQEPAALEMIRRIQAIDEALFADAETTKNELHIEFEAAIGRTKAAGEYQRIARM</sequence>
<dbReference type="OrthoDB" id="9009188at2"/>
<keyword evidence="4" id="KW-0143">Chaperone</keyword>
<evidence type="ECO:0000313" key="6">
    <source>
        <dbReference type="EMBL" id="KAE8759816.1"/>
    </source>
</evidence>
<keyword evidence="6" id="KW-0282">Flagellum</keyword>
<name>A0A6N6WH16_9BURK</name>
<proteinExistence type="predicted"/>
<keyword evidence="2" id="KW-0963">Cytoplasm</keyword>